<dbReference type="AlphaFoldDB" id="A0A8B8DH58"/>
<gene>
    <name evidence="11" type="primary">LOC111126588</name>
</gene>
<dbReference type="Pfam" id="PF01728">
    <property type="entry name" value="FtsJ"/>
    <property type="match status" value="1"/>
</dbReference>
<keyword evidence="5 7" id="KW-0949">S-adenosyl-L-methionine</keyword>
<dbReference type="InterPro" id="IPR025807">
    <property type="entry name" value="Adrift-typ_MeTrfase"/>
</dbReference>
<evidence type="ECO:0000256" key="4">
    <source>
        <dbReference type="ARBA" id="ARBA00022679"/>
    </source>
</evidence>
<evidence type="ECO:0000259" key="9">
    <source>
        <dbReference type="PROSITE" id="PS51614"/>
    </source>
</evidence>
<proteinExistence type="predicted"/>
<dbReference type="RefSeq" id="XP_022327040.1">
    <property type="nucleotide sequence ID" value="XM_022471332.1"/>
</dbReference>
<keyword evidence="3 7" id="KW-0489">Methyltransferase</keyword>
<feature type="active site" description="Proton acceptor" evidence="7">
    <location>
        <position position="269"/>
    </location>
</feature>
<evidence type="ECO:0000256" key="3">
    <source>
        <dbReference type="ARBA" id="ARBA00022603"/>
    </source>
</evidence>
<dbReference type="Gene3D" id="3.40.50.12760">
    <property type="match status" value="2"/>
</dbReference>
<accession>A0A8B8DH58</accession>
<evidence type="ECO:0000256" key="7">
    <source>
        <dbReference type="PROSITE-ProRule" id="PRU00946"/>
    </source>
</evidence>
<dbReference type="GO" id="GO:0005737">
    <property type="term" value="C:cytoplasm"/>
    <property type="evidence" value="ECO:0007669"/>
    <property type="project" value="TreeGrafter"/>
</dbReference>
<dbReference type="GO" id="GO:0004483">
    <property type="term" value="F:methyltransferase cap1 activity"/>
    <property type="evidence" value="ECO:0007669"/>
    <property type="project" value="TreeGrafter"/>
</dbReference>
<feature type="binding site" evidence="7">
    <location>
        <position position="161"/>
    </location>
    <ligand>
        <name>S-adenosyl-L-methionine</name>
        <dbReference type="ChEBI" id="CHEBI:59789"/>
    </ligand>
</feature>
<evidence type="ECO:0000256" key="8">
    <source>
        <dbReference type="SAM" id="MobiDB-lite"/>
    </source>
</evidence>
<feature type="domain" description="Adrift-type SAM-dependent 2'-O-MTase" evidence="9">
    <location>
        <begin position="106"/>
        <end position="316"/>
    </location>
</feature>
<evidence type="ECO:0000313" key="11">
    <source>
        <dbReference type="RefSeq" id="XP_022327040.1"/>
    </source>
</evidence>
<feature type="binding site" evidence="7">
    <location>
        <position position="229"/>
    </location>
    <ligand>
        <name>S-adenosyl-L-methionine</name>
        <dbReference type="ChEBI" id="CHEBI:59789"/>
    </ligand>
</feature>
<dbReference type="GO" id="GO:0032259">
    <property type="term" value="P:methylation"/>
    <property type="evidence" value="ECO:0007669"/>
    <property type="project" value="UniProtKB-KW"/>
</dbReference>
<dbReference type="GO" id="GO:0006370">
    <property type="term" value="P:7-methylguanosine mRNA capping"/>
    <property type="evidence" value="ECO:0007669"/>
    <property type="project" value="TreeGrafter"/>
</dbReference>
<dbReference type="InterPro" id="IPR029063">
    <property type="entry name" value="SAM-dependent_MTases_sf"/>
</dbReference>
<keyword evidence="4 7" id="KW-0808">Transferase</keyword>
<feature type="region of interest" description="Disordered" evidence="8">
    <location>
        <begin position="1"/>
        <end position="20"/>
    </location>
</feature>
<protein>
    <recommendedName>
        <fullName evidence="2">Cap-specific mRNA (nucleoside-2'-O-)-methyltransferase 2</fullName>
        <ecNumber evidence="1">2.1.1.296</ecNumber>
    </recommendedName>
</protein>
<dbReference type="Proteomes" id="UP000694844">
    <property type="component" value="Chromosome 3"/>
</dbReference>
<keyword evidence="10" id="KW-1185">Reference proteome</keyword>
<evidence type="ECO:0000256" key="2">
    <source>
        <dbReference type="ARBA" id="ARBA00021134"/>
    </source>
</evidence>
<dbReference type="GeneID" id="111126588"/>
<dbReference type="EC" id="2.1.1.296" evidence="1"/>
<evidence type="ECO:0000256" key="5">
    <source>
        <dbReference type="ARBA" id="ARBA00022691"/>
    </source>
</evidence>
<comment type="catalytic activity">
    <reaction evidence="6">
        <text>a 5'-end (N(7)-methyl 5'-triphosphoguanosine)-(2'-O-methyl-ribonucleoside)-(ribonucleotide) in mRNA + S-adenosyl-L-methionine = a 5'-end (N(7)-methyl 5'-triphosphoguanosine)-(2'-O-methyl-ribonucleoside)-(2'-O-methyl-ribonucleotide) in mRNA + S-adenosyl-L-homocysteine + H(+)</text>
        <dbReference type="Rhea" id="RHEA:67024"/>
        <dbReference type="Rhea" id="RHEA-COMP:17169"/>
        <dbReference type="Rhea" id="RHEA-COMP:17170"/>
        <dbReference type="ChEBI" id="CHEBI:15378"/>
        <dbReference type="ChEBI" id="CHEBI:57856"/>
        <dbReference type="ChEBI" id="CHEBI:59789"/>
        <dbReference type="ChEBI" id="CHEBI:167612"/>
        <dbReference type="ChEBI" id="CHEBI:167614"/>
        <dbReference type="EC" id="2.1.1.296"/>
    </reaction>
</comment>
<dbReference type="InterPro" id="IPR050851">
    <property type="entry name" value="mRNA_Cap_2O-Ribose_MeTrfase"/>
</dbReference>
<dbReference type="GO" id="GO:0005634">
    <property type="term" value="C:nucleus"/>
    <property type="evidence" value="ECO:0007669"/>
    <property type="project" value="UniProtKB-ARBA"/>
</dbReference>
<dbReference type="GO" id="GO:0120550">
    <property type="term" value="F:methyltransferase cap2 activity"/>
    <property type="evidence" value="ECO:0007669"/>
    <property type="project" value="UniProtKB-EC"/>
</dbReference>
<dbReference type="KEGG" id="cvn:111126588"/>
<feature type="binding site" evidence="7">
    <location>
        <position position="142"/>
    </location>
    <ligand>
        <name>S-adenosyl-L-methionine</name>
        <dbReference type="ChEBI" id="CHEBI:59789"/>
    </ligand>
</feature>
<dbReference type="PANTHER" id="PTHR16121:SF2">
    <property type="entry name" value="CAP-SPECIFIC MRNA (NUCLEOSIDE-2'-O-)-METHYLTRANSFERASE 2"/>
    <property type="match status" value="1"/>
</dbReference>
<dbReference type="OrthoDB" id="429597at2759"/>
<reference evidence="11" key="1">
    <citation type="submission" date="2025-08" db="UniProtKB">
        <authorList>
            <consortium name="RefSeq"/>
        </authorList>
    </citation>
    <scope>IDENTIFICATION</scope>
    <source>
        <tissue evidence="11">Whole sample</tissue>
    </source>
</reference>
<organism evidence="10 11">
    <name type="scientific">Crassostrea virginica</name>
    <name type="common">Eastern oyster</name>
    <dbReference type="NCBI Taxonomy" id="6565"/>
    <lineage>
        <taxon>Eukaryota</taxon>
        <taxon>Metazoa</taxon>
        <taxon>Spiralia</taxon>
        <taxon>Lophotrochozoa</taxon>
        <taxon>Mollusca</taxon>
        <taxon>Bivalvia</taxon>
        <taxon>Autobranchia</taxon>
        <taxon>Pteriomorphia</taxon>
        <taxon>Ostreida</taxon>
        <taxon>Ostreoidea</taxon>
        <taxon>Ostreidae</taxon>
        <taxon>Crassostrea</taxon>
    </lineage>
</organism>
<dbReference type="SUPFAM" id="SSF53335">
    <property type="entry name" value="S-adenosyl-L-methionine-dependent methyltransferases"/>
    <property type="match status" value="1"/>
</dbReference>
<evidence type="ECO:0000313" key="10">
    <source>
        <dbReference type="Proteomes" id="UP000694844"/>
    </source>
</evidence>
<dbReference type="PROSITE" id="PS51614">
    <property type="entry name" value="SAM_MT_ADRIFT"/>
    <property type="match status" value="1"/>
</dbReference>
<name>A0A8B8DH58_CRAVI</name>
<dbReference type="PANTHER" id="PTHR16121">
    <property type="entry name" value="CAP-SPECIFIC MRNA (NUCLEOSIDE-2'-O-)-METHYLTRANSFERASE 1-RELATED"/>
    <property type="match status" value="1"/>
</dbReference>
<sequence length="737" mass="84629">MEMDFGRKRKLSSSGNQLDPTSKQKLKSLFDKKFTYQRSCHWKLPSLVKNGCQRWIHQELQNMKTKLNHEKDKLSDKEIYAWHEHTKFMNLAGHVISTVKQVIHPELCTQAWCKFYEILSTYPLIDHHSLKLNTVHLCEAPGAFITSLNHYLVSNEYKGVWTWSGSTLNPYYEENPLGKMIDDDRFIRGSFEYWYFGKDNTGNVMDLENLEGLLDLTSQMGDIHLVTADGSIDCQDDPGEQEQIVSSLHYCEALAGILILSPGGHLVIKKFTMFESESVSLMYILCCLFKEVNVFKPATSKSGNSEVYVVCLNFHGLGERREEFKTFCKPFFATKKSEFQFPLSCLPMEFIAEHVRICKEFTDRQLDTITQNLDHYPSVCEQYMRWIDSVKDACADLYISTCDLRPIPNYSRLIPYKKKKKKINTWTHCKPFPVEVLARGKSGTFNDRQRIMAASPLDQIKRINPYKIEKQKRFSFELEHHILNVDMVKSLSSGKPVEDIQSSCFCAGNIIQQMNLLQKYQKPVVEIEDLVTEALSVVHSSSGKPVSLIVSEAVQGHISLQNIQQLDFIENIVGISASNDQRVNIIPHEGMCYVMGEFSSNEVAAQNYLLKEVIALLKKIEKRSSLVWVFSTCLLRWTAGVVFLLSHCFQRVLFIPSPSSSMAQALVCIQRRSNVSVILTYMEMVVERQSKESYLLETVPIQTILNDEEFSYFLRSSNEYVIKSFINKSLQKILAAE</sequence>
<evidence type="ECO:0000256" key="1">
    <source>
        <dbReference type="ARBA" id="ARBA00012770"/>
    </source>
</evidence>
<evidence type="ECO:0000256" key="6">
    <source>
        <dbReference type="ARBA" id="ARBA00049477"/>
    </source>
</evidence>
<dbReference type="InterPro" id="IPR002877">
    <property type="entry name" value="RNA_MeTrfase_FtsJ_dom"/>
</dbReference>